<dbReference type="Proteomes" id="UP000503169">
    <property type="component" value="Chromosome"/>
</dbReference>
<evidence type="ECO:0000313" key="1">
    <source>
        <dbReference type="EMBL" id="QIX59197.1"/>
    </source>
</evidence>
<organism evidence="1 2">
    <name type="scientific">Limosilactobacillus fermentum</name>
    <name type="common">Lactobacillus fermentum</name>
    <dbReference type="NCBI Taxonomy" id="1613"/>
    <lineage>
        <taxon>Bacteria</taxon>
        <taxon>Bacillati</taxon>
        <taxon>Bacillota</taxon>
        <taxon>Bacilli</taxon>
        <taxon>Lactobacillales</taxon>
        <taxon>Lactobacillaceae</taxon>
        <taxon>Limosilactobacillus</taxon>
    </lineage>
</organism>
<sequence>MVSQPQVNIEDRPAVTIAGIEIKATDDSQCPSAWVKLLDRVVAKTLTRQSLCGGEDCRPGSRKHSPRLVLPLADLFPGK</sequence>
<reference evidence="1 2" key="1">
    <citation type="submission" date="2020-04" db="EMBL/GenBank/DDBJ databases">
        <title>Novel strain L. Fermentum HFD1 producer antibacterial peptides.</title>
        <authorList>
            <person name="Ozhegov G.D."/>
            <person name="Pavlova A.S."/>
            <person name="Zhuravleva D.E."/>
            <person name="Gogoleva N.V."/>
            <person name="Shagimardanova E.I."/>
            <person name="Markelova M.I."/>
            <person name="Yarullina D.R."/>
            <person name="Kayumov A.R."/>
        </authorList>
    </citation>
    <scope>NUCLEOTIDE SEQUENCE [LARGE SCALE GENOMIC DNA]</scope>
    <source>
        <strain evidence="1 2">HFD1</strain>
    </source>
</reference>
<proteinExistence type="predicted"/>
<name>A0AAJ4GF50_LIMFE</name>
<protein>
    <submittedName>
        <fullName evidence="1">Uncharacterized protein</fullName>
    </submittedName>
</protein>
<accession>A0AAJ4GF50</accession>
<gene>
    <name evidence="1" type="ORF">HCY95_01651</name>
</gene>
<dbReference type="AlphaFoldDB" id="A0AAJ4GF50"/>
<dbReference type="EMBL" id="CP050919">
    <property type="protein sequence ID" value="QIX59197.1"/>
    <property type="molecule type" value="Genomic_DNA"/>
</dbReference>
<evidence type="ECO:0000313" key="2">
    <source>
        <dbReference type="Proteomes" id="UP000503169"/>
    </source>
</evidence>